<organism evidence="3 4">
    <name type="scientific">Mixia osmundae (strain CBS 9802 / IAM 14324 / JCM 22182 / KY 12970)</name>
    <dbReference type="NCBI Taxonomy" id="764103"/>
    <lineage>
        <taxon>Eukaryota</taxon>
        <taxon>Fungi</taxon>
        <taxon>Dikarya</taxon>
        <taxon>Basidiomycota</taxon>
        <taxon>Pucciniomycotina</taxon>
        <taxon>Mixiomycetes</taxon>
        <taxon>Mixiales</taxon>
        <taxon>Mixiaceae</taxon>
        <taxon>Mixia</taxon>
    </lineage>
</organism>
<dbReference type="InParanoid" id="G7DX21"/>
<keyword evidence="4" id="KW-1185">Reference proteome</keyword>
<dbReference type="Proteomes" id="UP000009131">
    <property type="component" value="Unassembled WGS sequence"/>
</dbReference>
<accession>G7DX21</accession>
<dbReference type="RefSeq" id="XP_014566648.1">
    <property type="nucleotide sequence ID" value="XM_014711162.1"/>
</dbReference>
<evidence type="ECO:0000256" key="1">
    <source>
        <dbReference type="ARBA" id="ARBA00022729"/>
    </source>
</evidence>
<gene>
    <name evidence="3" type="primary">Mo01773</name>
    <name evidence="3" type="ORF">E5Q_01773</name>
</gene>
<feature type="region of interest" description="Disordered" evidence="2">
    <location>
        <begin position="313"/>
        <end position="345"/>
    </location>
</feature>
<dbReference type="InterPro" id="IPR051477">
    <property type="entry name" value="Expansin_CellWall"/>
</dbReference>
<dbReference type="InterPro" id="IPR036908">
    <property type="entry name" value="RlpA-like_sf"/>
</dbReference>
<protein>
    <recommendedName>
        <fullName evidence="5">RlpA-like protein double-psi beta-barrel domain-containing protein</fullName>
    </recommendedName>
</protein>
<evidence type="ECO:0008006" key="5">
    <source>
        <dbReference type="Google" id="ProtNLM"/>
    </source>
</evidence>
<comment type="caution">
    <text evidence="3">The sequence shown here is derived from an EMBL/GenBank/DDBJ whole genome shotgun (WGS) entry which is preliminary data.</text>
</comment>
<evidence type="ECO:0000256" key="2">
    <source>
        <dbReference type="SAM" id="MobiDB-lite"/>
    </source>
</evidence>
<dbReference type="EMBL" id="BABT02000054">
    <property type="protein sequence ID" value="GAA95118.1"/>
    <property type="molecule type" value="Genomic_DNA"/>
</dbReference>
<dbReference type="Gene3D" id="2.40.40.10">
    <property type="entry name" value="RlpA-like domain"/>
    <property type="match status" value="1"/>
</dbReference>
<proteinExistence type="predicted"/>
<feature type="region of interest" description="Disordered" evidence="2">
    <location>
        <begin position="777"/>
        <end position="807"/>
    </location>
</feature>
<feature type="compositionally biased region" description="Low complexity" evidence="2">
    <location>
        <begin position="320"/>
        <end position="330"/>
    </location>
</feature>
<keyword evidence="1" id="KW-0732">Signal</keyword>
<sequence>MQHRRTRSDESELWETQFAFEMRLSVGHKRMRGLPTDRPASYHHSSVGQSHAVPCAPQRLSSLFVHEAQNLPSPPSLSPFALDKALEEVQRQSHASDDQDLLAASLIFGRRGSGQSNRTDVSAASGKTLYLSPNCSPSQSVRALLIELGLDNEAPSPTASQSPSDEDEDLGEPETKKKADAAAYPLSEEPQQAAHRSIEEIRACSAPMPINPRRSSRLTHSPVRPTGRARQSMQQHSIPARASSYAYEDDFARMVEEAFEYTALESFPVDKELQASRDPAPSWSKAIAAAFFPLASAAARSTSDCDLIASFRQHQEQQARTHARRTATPPRTHESSPTRPPARRGTSVLRNASWWGLARDNLSNRVVADVEDAQDSPWAELLHTLSTLRNEAGLSSPGTTPYGVSLLALASALSRGYVFDGFEGLTDSTTESVAEGDVLRKLRVLGTELISCLDNVRRSAGQVDQMQTPWPQLYREMLVFDTTYTHFCQLLVATHVEAREARKNRRTYLRDARMRQLMTSLGLEPDLSLASPMSTSDVVKFAIEKAIDDDLLTTDSMLAMDPKVFVVVPRLSLLYGITTASLPTQWTLLDDLTSEIGDAELASLFWSEVPAAIFLPRVCRAMTNDAIRQVGSLSPDDTVLLARMLAGHSPDDAKDPNDTLFISARQTVPPHLITLFKTLAGVADAGSQSGRGVRAWARVMSKALKSFATNNASNGREDLALDAIALAAELLHIDIKMRNSLVVSFLLALVSPSQIFQIQSTGSVLLERTGPVLASHRSRSSHTILPRNSTASNTNAPGETERIDERALDSVDELLNDDFDDGEASEWMPIKLNNASLPSSSEPVARSSALRRSLSRFTSVITWYSGHDLLYPACQRHSRWNPTDNSMIAAVTLIWSEKPACGTYLQLRPKGSKKSIVVRTVDYCAGCIPGVPAVDLTKSAFSKLANLNRGRIHDIETRSLGPNYVKKYNRKMIALYGPKQL</sequence>
<dbReference type="SUPFAM" id="SSF50685">
    <property type="entry name" value="Barwin-like endoglucanases"/>
    <property type="match status" value="1"/>
</dbReference>
<dbReference type="AlphaFoldDB" id="G7DX21"/>
<dbReference type="PANTHER" id="PTHR31836">
    <property type="match status" value="1"/>
</dbReference>
<feature type="compositionally biased region" description="Polar residues" evidence="2">
    <location>
        <begin position="781"/>
        <end position="797"/>
    </location>
</feature>
<feature type="region of interest" description="Disordered" evidence="2">
    <location>
        <begin position="152"/>
        <end position="240"/>
    </location>
</feature>
<dbReference type="HOGENOM" id="CLU_303490_0_0_1"/>
<dbReference type="PANTHER" id="PTHR31836:SF22">
    <property type="entry name" value="RLPA-LIKE PROTEIN DOUBLE-PSI BETA-BARREL DOMAIN-CONTAINING PROTEIN"/>
    <property type="match status" value="1"/>
</dbReference>
<dbReference type="STRING" id="764103.G7DX21"/>
<reference evidence="3 4" key="2">
    <citation type="journal article" date="2012" name="Open Biol.">
        <title>Characteristics of nucleosomes and linker DNA regions on the genome of the basidiomycete Mixia osmundae revealed by mono- and dinucleosome mapping.</title>
        <authorList>
            <person name="Nishida H."/>
            <person name="Kondo S."/>
            <person name="Matsumoto T."/>
            <person name="Suzuki Y."/>
            <person name="Yoshikawa H."/>
            <person name="Taylor T.D."/>
            <person name="Sugiyama J."/>
        </authorList>
    </citation>
    <scope>NUCLEOTIDE SEQUENCE [LARGE SCALE GENOMIC DNA]</scope>
    <source>
        <strain evidence="4">CBS 9802 / IAM 14324 / JCM 22182 / KY 12970</strain>
    </source>
</reference>
<name>G7DX21_MIXOS</name>
<evidence type="ECO:0000313" key="3">
    <source>
        <dbReference type="EMBL" id="GAA95118.1"/>
    </source>
</evidence>
<evidence type="ECO:0000313" key="4">
    <source>
        <dbReference type="Proteomes" id="UP000009131"/>
    </source>
</evidence>
<reference evidence="3 4" key="1">
    <citation type="journal article" date="2011" name="J. Gen. Appl. Microbiol.">
        <title>Draft genome sequencing of the enigmatic basidiomycete Mixia osmundae.</title>
        <authorList>
            <person name="Nishida H."/>
            <person name="Nagatsuka Y."/>
            <person name="Sugiyama J."/>
        </authorList>
    </citation>
    <scope>NUCLEOTIDE SEQUENCE [LARGE SCALE GENOMIC DNA]</scope>
    <source>
        <strain evidence="4">CBS 9802 / IAM 14324 / JCM 22182 / KY 12970</strain>
    </source>
</reference>
<dbReference type="eggNOG" id="ENOG502S7JK">
    <property type="taxonomic scope" value="Eukaryota"/>
</dbReference>
<dbReference type="OrthoDB" id="406505at2759"/>